<keyword evidence="5" id="KW-0966">Cell projection</keyword>
<dbReference type="InterPro" id="IPR001611">
    <property type="entry name" value="Leu-rich_rpt"/>
</dbReference>
<feature type="region of interest" description="Disordered" evidence="6">
    <location>
        <begin position="680"/>
        <end position="707"/>
    </location>
</feature>
<evidence type="ECO:0008006" key="9">
    <source>
        <dbReference type="Google" id="ProtNLM"/>
    </source>
</evidence>
<dbReference type="WBParaSite" id="TREG1_121630.1">
    <property type="protein sequence ID" value="TREG1_121630.1"/>
    <property type="gene ID" value="TREG1_121630"/>
</dbReference>
<evidence type="ECO:0000256" key="5">
    <source>
        <dbReference type="ARBA" id="ARBA00023273"/>
    </source>
</evidence>
<evidence type="ECO:0000256" key="2">
    <source>
        <dbReference type="ARBA" id="ARBA00022614"/>
    </source>
</evidence>
<sequence>MEVEILPPACCPCTDGDVMNGSRPYTDQTVNNLMAEGNTLSSDEQINQQTEGDNSPSNGSFVESSDILTETLNNLEKLNEDLKNSPTNPFSVDLTSLPYPPGYSIIKRNGSQIDHANPYKALKEIEEESSKEPRMTKKFLKQHCAKHKLYQTPQLNDILYLHYNGFSKIENLEEYTGLRCLFLEVNGILKIDGLQNQTELRSLYLSKNLIRQIENLDHMRFLDTLDVSHNMISKIENLDMLPNFTKLIISHNKLSEIEDLVHLTKCEHLSVLDIQQNYIKNPNVVEEVFAKMPSLKVLYNQGNAFIREVKNYRKNIINQCKNLTYLDDRPVFPKDRACAEAFYAEGIEKEREVRQQWIEAEQRKILESVKWLSETRKRIEARRREAELRRQAEEAGLPSDNIHVSPGDIDWLYGDVTNIPDEDNNSDNNISNDGIFDNSAPPPSCAGDGEACPRLRPRNGPMMAAQVYEEICTEMENMTAEMEMKLPSCTQSDNQRVVDNEGADTHVKNINDQTGSHSMSNEAISKSFSDKQETVQSFSNNEEISVLRIGKNSDSVFSQPNKNDTHRNDLPSVLNIIGNSNNEEDEEDKASESDFTDDIERDAVLFSSNGFKAPKNLIMEVLSDGQLEEDIILSEETIREDSSRIPKSAFIEDSYNEECNLFNKSNIQVSDVSSKENNNKNENIIMIDNNNEDSDEADTERIEDEKT</sequence>
<evidence type="ECO:0000313" key="8">
    <source>
        <dbReference type="WBParaSite" id="TREG1_121630.1"/>
    </source>
</evidence>
<dbReference type="AlphaFoldDB" id="A0AA85J3R9"/>
<dbReference type="InterPro" id="IPR032675">
    <property type="entry name" value="LRR_dom_sf"/>
</dbReference>
<name>A0AA85J3R9_TRIRE</name>
<feature type="compositionally biased region" description="Acidic residues" evidence="6">
    <location>
        <begin position="582"/>
        <end position="596"/>
    </location>
</feature>
<dbReference type="SMART" id="SM00365">
    <property type="entry name" value="LRR_SD22"/>
    <property type="match status" value="5"/>
</dbReference>
<dbReference type="PANTHER" id="PTHR45973">
    <property type="entry name" value="PROTEIN PHOSPHATASE 1 REGULATORY SUBUNIT SDS22-RELATED"/>
    <property type="match status" value="1"/>
</dbReference>
<keyword evidence="3" id="KW-0677">Repeat</keyword>
<accession>A0AA85J3R9</accession>
<dbReference type="Gene3D" id="3.80.10.10">
    <property type="entry name" value="Ribonuclease Inhibitor"/>
    <property type="match status" value="2"/>
</dbReference>
<feature type="region of interest" description="Disordered" evidence="6">
    <location>
        <begin position="420"/>
        <end position="453"/>
    </location>
</feature>
<feature type="compositionally biased region" description="Low complexity" evidence="6">
    <location>
        <begin position="426"/>
        <end position="439"/>
    </location>
</feature>
<dbReference type="PANTHER" id="PTHR45973:SF9">
    <property type="entry name" value="LEUCINE-RICH REPEAT-CONTAINING PROTEIN 46"/>
    <property type="match status" value="1"/>
</dbReference>
<comment type="subcellular location">
    <subcellularLocation>
        <location evidence="1">Cell projection</location>
        <location evidence="1">Cilium</location>
    </subcellularLocation>
</comment>
<evidence type="ECO:0000256" key="6">
    <source>
        <dbReference type="SAM" id="MobiDB-lite"/>
    </source>
</evidence>
<evidence type="ECO:0000256" key="1">
    <source>
        <dbReference type="ARBA" id="ARBA00004138"/>
    </source>
</evidence>
<feature type="compositionally biased region" description="Low complexity" evidence="6">
    <location>
        <begin position="680"/>
        <end position="689"/>
    </location>
</feature>
<dbReference type="SUPFAM" id="SSF52075">
    <property type="entry name" value="Outer arm dynein light chain 1"/>
    <property type="match status" value="1"/>
</dbReference>
<protein>
    <recommendedName>
        <fullName evidence="9">Dynein assembly factor 1, axonemal homolog</fullName>
    </recommendedName>
</protein>
<dbReference type="Proteomes" id="UP000050795">
    <property type="component" value="Unassembled WGS sequence"/>
</dbReference>
<reference evidence="8" key="2">
    <citation type="submission" date="2023-11" db="UniProtKB">
        <authorList>
            <consortium name="WormBaseParasite"/>
        </authorList>
    </citation>
    <scope>IDENTIFICATION</scope>
</reference>
<reference evidence="7" key="1">
    <citation type="submission" date="2022-06" db="EMBL/GenBank/DDBJ databases">
        <authorList>
            <person name="Berger JAMES D."/>
            <person name="Berger JAMES D."/>
        </authorList>
    </citation>
    <scope>NUCLEOTIDE SEQUENCE [LARGE SCALE GENOMIC DNA]</scope>
</reference>
<evidence type="ECO:0000256" key="3">
    <source>
        <dbReference type="ARBA" id="ARBA00022737"/>
    </source>
</evidence>
<evidence type="ECO:0000313" key="7">
    <source>
        <dbReference type="Proteomes" id="UP000050795"/>
    </source>
</evidence>
<keyword evidence="2" id="KW-0433">Leucine-rich repeat</keyword>
<feature type="region of interest" description="Disordered" evidence="6">
    <location>
        <begin position="42"/>
        <end position="62"/>
    </location>
</feature>
<dbReference type="FunFam" id="3.80.10.10:FF:000166">
    <property type="entry name" value="Dynein assembly factor 1, axonemal"/>
    <property type="match status" value="1"/>
</dbReference>
<organism evidence="7 8">
    <name type="scientific">Trichobilharzia regenti</name>
    <name type="common">Nasal bird schistosome</name>
    <dbReference type="NCBI Taxonomy" id="157069"/>
    <lineage>
        <taxon>Eukaryota</taxon>
        <taxon>Metazoa</taxon>
        <taxon>Spiralia</taxon>
        <taxon>Lophotrochozoa</taxon>
        <taxon>Platyhelminthes</taxon>
        <taxon>Trematoda</taxon>
        <taxon>Digenea</taxon>
        <taxon>Strigeidida</taxon>
        <taxon>Schistosomatoidea</taxon>
        <taxon>Schistosomatidae</taxon>
        <taxon>Trichobilharzia</taxon>
    </lineage>
</organism>
<evidence type="ECO:0000256" key="4">
    <source>
        <dbReference type="ARBA" id="ARBA00023069"/>
    </source>
</evidence>
<dbReference type="InterPro" id="IPR050576">
    <property type="entry name" value="Cilia_flagella_integrity"/>
</dbReference>
<feature type="region of interest" description="Disordered" evidence="6">
    <location>
        <begin position="577"/>
        <end position="596"/>
    </location>
</feature>
<keyword evidence="4" id="KW-0969">Cilium</keyword>
<keyword evidence="7" id="KW-1185">Reference proteome</keyword>
<dbReference type="Pfam" id="PF14580">
    <property type="entry name" value="LRR_9"/>
    <property type="match status" value="1"/>
</dbReference>
<dbReference type="PROSITE" id="PS51450">
    <property type="entry name" value="LRR"/>
    <property type="match status" value="3"/>
</dbReference>
<proteinExistence type="predicted"/>